<evidence type="ECO:0000259" key="2">
    <source>
        <dbReference type="Pfam" id="PF05168"/>
    </source>
</evidence>
<dbReference type="Pfam" id="PF05168">
    <property type="entry name" value="HEPN"/>
    <property type="match status" value="1"/>
</dbReference>
<dbReference type="Gene3D" id="1.20.120.330">
    <property type="entry name" value="Nucleotidyltransferases domain 2"/>
    <property type="match status" value="1"/>
</dbReference>
<evidence type="ECO:0000256" key="1">
    <source>
        <dbReference type="ARBA" id="ARBA00038248"/>
    </source>
</evidence>
<dbReference type="InterPro" id="IPR052226">
    <property type="entry name" value="UPF0332_toxin"/>
</dbReference>
<sequence>MKRDTELSKQIKIMMAKAKDSLEVARQLHEQKHYNDAASKAYYAVFHSLQAILLTKELSFSKHSAVVSAFNKEFIYSGDFAKDFYKKIIRLFKDRQIGDYEYTKEIDRASSETDVADAEMIINAIKEYLKNEGYLSA</sequence>
<dbReference type="SUPFAM" id="SSF81593">
    <property type="entry name" value="Nucleotidyltransferase substrate binding subunit/domain"/>
    <property type="match status" value="1"/>
</dbReference>
<dbReference type="Proteomes" id="UP000811545">
    <property type="component" value="Unassembled WGS sequence"/>
</dbReference>
<dbReference type="PANTHER" id="PTHR36565">
    <property type="entry name" value="UPF0332 PROTEIN TM_1000"/>
    <property type="match status" value="1"/>
</dbReference>
<feature type="domain" description="HEPN" evidence="2">
    <location>
        <begin position="14"/>
        <end position="127"/>
    </location>
</feature>
<dbReference type="EMBL" id="QLTW01000121">
    <property type="protein sequence ID" value="MBT9145583.1"/>
    <property type="molecule type" value="Genomic_DNA"/>
</dbReference>
<dbReference type="AlphaFoldDB" id="A0A9E2BHD1"/>
<evidence type="ECO:0000313" key="4">
    <source>
        <dbReference type="Proteomes" id="UP000811545"/>
    </source>
</evidence>
<evidence type="ECO:0000313" key="3">
    <source>
        <dbReference type="EMBL" id="MBT9145583.1"/>
    </source>
</evidence>
<comment type="similarity">
    <text evidence="1">Belongs to the UPF0332 family.</text>
</comment>
<reference evidence="3 4" key="1">
    <citation type="journal article" date="2021" name="bioRxiv">
        <title>Unique metabolic strategies in Hadean analogues reveal hints for primordial physiology.</title>
        <authorList>
            <person name="Nobu M.K."/>
            <person name="Nakai R."/>
            <person name="Tamazawa S."/>
            <person name="Mori H."/>
            <person name="Toyoda A."/>
            <person name="Ijiri A."/>
            <person name="Suzuki S."/>
            <person name="Kurokawa K."/>
            <person name="Kamagata Y."/>
            <person name="Tamaki H."/>
        </authorList>
    </citation>
    <scope>NUCLEOTIDE SEQUENCE [LARGE SCALE GENOMIC DNA]</scope>
    <source>
        <strain evidence="3">BS525</strain>
    </source>
</reference>
<gene>
    <name evidence="3" type="ORF">DDT42_01456</name>
</gene>
<dbReference type="InterPro" id="IPR007842">
    <property type="entry name" value="HEPN_dom"/>
</dbReference>
<proteinExistence type="inferred from homology"/>
<comment type="caution">
    <text evidence="3">The sequence shown here is derived from an EMBL/GenBank/DDBJ whole genome shotgun (WGS) entry which is preliminary data.</text>
</comment>
<name>A0A9E2BHD1_PSYF1</name>
<protein>
    <recommendedName>
        <fullName evidence="2">HEPN domain-containing protein</fullName>
    </recommendedName>
</protein>
<accession>A0A9E2BHD1</accession>
<dbReference type="PANTHER" id="PTHR36565:SF1">
    <property type="entry name" value="UPF0332 PROTEIN TM_1000"/>
    <property type="match status" value="1"/>
</dbReference>
<organism evidence="3 4">
    <name type="scientific">Psychracetigena formicireducens</name>
    <dbReference type="NCBI Taxonomy" id="2986056"/>
    <lineage>
        <taxon>Bacteria</taxon>
        <taxon>Bacillati</taxon>
        <taxon>Candidatus Lithacetigenota</taxon>
        <taxon>Candidatus Psychracetigena</taxon>
    </lineage>
</organism>